<protein>
    <recommendedName>
        <fullName evidence="4">Methyltransferase type 11 domain-containing protein</fullName>
    </recommendedName>
</protein>
<feature type="domain" description="Methyltransferase type 11" evidence="4">
    <location>
        <begin position="54"/>
        <end position="146"/>
    </location>
</feature>
<accession>A0A1A8XWI2</accession>
<dbReference type="GO" id="GO:0032259">
    <property type="term" value="P:methylation"/>
    <property type="evidence" value="ECO:0007669"/>
    <property type="project" value="UniProtKB-KW"/>
</dbReference>
<evidence type="ECO:0000313" key="5">
    <source>
        <dbReference type="EMBL" id="SBT09359.1"/>
    </source>
</evidence>
<keyword evidence="6" id="KW-1185">Reference proteome</keyword>
<dbReference type="EMBL" id="FLQY01000246">
    <property type="protein sequence ID" value="SBT09359.1"/>
    <property type="molecule type" value="Genomic_DNA"/>
</dbReference>
<evidence type="ECO:0000256" key="1">
    <source>
        <dbReference type="ARBA" id="ARBA00022603"/>
    </source>
</evidence>
<dbReference type="Gene3D" id="3.40.50.150">
    <property type="entry name" value="Vaccinia Virus protein VP39"/>
    <property type="match status" value="1"/>
</dbReference>
<dbReference type="PANTHER" id="PTHR43464">
    <property type="entry name" value="METHYLTRANSFERASE"/>
    <property type="match status" value="1"/>
</dbReference>
<dbReference type="AlphaFoldDB" id="A0A1A8XWI2"/>
<dbReference type="InterPro" id="IPR013216">
    <property type="entry name" value="Methyltransf_11"/>
</dbReference>
<name>A0A1A8XWI2_9RHOO</name>
<proteinExistence type="predicted"/>
<dbReference type="CDD" id="cd02440">
    <property type="entry name" value="AdoMet_MTases"/>
    <property type="match status" value="1"/>
</dbReference>
<gene>
    <name evidence="5" type="ORF">PROAA_320036</name>
</gene>
<dbReference type="InterPro" id="IPR029063">
    <property type="entry name" value="SAM-dependent_MTases_sf"/>
</dbReference>
<dbReference type="Pfam" id="PF08241">
    <property type="entry name" value="Methyltransf_11"/>
    <property type="match status" value="1"/>
</dbReference>
<reference evidence="5 6" key="1">
    <citation type="submission" date="2016-06" db="EMBL/GenBank/DDBJ databases">
        <authorList>
            <person name="Kjaerup R.B."/>
            <person name="Dalgaard T.S."/>
            <person name="Juul-Madsen H.R."/>
        </authorList>
    </citation>
    <scope>NUCLEOTIDE SEQUENCE [LARGE SCALE GENOMIC DNA]</scope>
    <source>
        <strain evidence="5">2</strain>
    </source>
</reference>
<dbReference type="RefSeq" id="WP_186411562.1">
    <property type="nucleotide sequence ID" value="NZ_FLQY01000246.1"/>
</dbReference>
<evidence type="ECO:0000259" key="4">
    <source>
        <dbReference type="Pfam" id="PF08241"/>
    </source>
</evidence>
<keyword evidence="3" id="KW-0949">S-adenosyl-L-methionine</keyword>
<dbReference type="GO" id="GO:0008168">
    <property type="term" value="F:methyltransferase activity"/>
    <property type="evidence" value="ECO:0007669"/>
    <property type="project" value="UniProtKB-KW"/>
</dbReference>
<sequence length="232" mass="25314">MTDKHATATDARVFFDGLAGDWADRYKNDPSMTARLARFSDVLAERVAPDAAVLDFGCGAGVIARWLATRGYVMSGCDVSLEMIKAARRDDAASEINWNTCGDGPLPYADKSFAAIISSSVLEYVVDLDATLAELHRLLVPGGWLLATVPDSRHPHRQREALKRLLLRLPFVGAWLERGRWAEGAAYLRLSRNRHCPSNWAQMIAAHGFNLEPTGPCAGPLLLLTARLGEAG</sequence>
<dbReference type="SUPFAM" id="SSF53335">
    <property type="entry name" value="S-adenosyl-L-methionine-dependent methyltransferases"/>
    <property type="match status" value="1"/>
</dbReference>
<evidence type="ECO:0000256" key="2">
    <source>
        <dbReference type="ARBA" id="ARBA00022679"/>
    </source>
</evidence>
<evidence type="ECO:0000313" key="6">
    <source>
        <dbReference type="Proteomes" id="UP000199600"/>
    </source>
</evidence>
<dbReference type="PANTHER" id="PTHR43464:SF19">
    <property type="entry name" value="UBIQUINONE BIOSYNTHESIS O-METHYLTRANSFERASE, MITOCHONDRIAL"/>
    <property type="match status" value="1"/>
</dbReference>
<evidence type="ECO:0000256" key="3">
    <source>
        <dbReference type="ARBA" id="ARBA00022691"/>
    </source>
</evidence>
<keyword evidence="2" id="KW-0808">Transferase</keyword>
<keyword evidence="1" id="KW-0489">Methyltransferase</keyword>
<organism evidence="5 6">
    <name type="scientific">Candidatus Propionivibrio aalborgensis</name>
    <dbReference type="NCBI Taxonomy" id="1860101"/>
    <lineage>
        <taxon>Bacteria</taxon>
        <taxon>Pseudomonadati</taxon>
        <taxon>Pseudomonadota</taxon>
        <taxon>Betaproteobacteria</taxon>
        <taxon>Rhodocyclales</taxon>
        <taxon>Rhodocyclaceae</taxon>
        <taxon>Propionivibrio</taxon>
    </lineage>
</organism>
<dbReference type="Proteomes" id="UP000199600">
    <property type="component" value="Unassembled WGS sequence"/>
</dbReference>